<sequence>MRMSHLLAVVAVAVAADAQYAPVDPYYLPAVGTQQAAVNQRSANGVVSQRADTASDSNAADVHRAVDQLDTTDDNLRTATIAGGGLGPDGVHSASAGADAHHGTIRYHQGTLDANHAGTTRRASSALDSLTNTASNVGRSNVNTAVNVPTVFGPASYSAFDNQLVQQRGVQGVSAGQQSSYGEVEDGSLQTFNFGSGEKRAAQRALVQQGLFGYAPSYGEQVGSASSDNTNGFVSKQSVLHTGRTAAGLAAAHDNVGTLQAGRGYYAFTPVGVAGVGVGIDQVGWDRGAHQAQAVNEFANNAYDIAALVNHNRQTAGADSKVALGAGVIPGGASLGVTRAGVTNDGTSYGERFVGNDLATRQTTSALNTFDVGGQTVVGATGALLP</sequence>
<dbReference type="EMBL" id="OVEO01000012">
    <property type="protein sequence ID" value="SPQ99707.1"/>
    <property type="molecule type" value="Genomic_DNA"/>
</dbReference>
<dbReference type="Proteomes" id="UP000290189">
    <property type="component" value="Unassembled WGS sequence"/>
</dbReference>
<reference evidence="3 5" key="2">
    <citation type="submission" date="2018-03" db="EMBL/GenBank/DDBJ databases">
        <authorList>
            <person name="Fogelqvist J."/>
        </authorList>
    </citation>
    <scope>NUCLEOTIDE SEQUENCE [LARGE SCALE GENOMIC DNA]</scope>
</reference>
<feature type="chain" id="PRO_5035990868" evidence="1">
    <location>
        <begin position="19"/>
        <end position="386"/>
    </location>
</feature>
<keyword evidence="4" id="KW-1185">Reference proteome</keyword>
<gene>
    <name evidence="2" type="ORF">PBRA_003357</name>
    <name evidence="3" type="ORF">PLBR_LOCUS6922</name>
</gene>
<geneLocation type="mitochondrion" evidence="3"/>
<evidence type="ECO:0000313" key="4">
    <source>
        <dbReference type="Proteomes" id="UP000039324"/>
    </source>
</evidence>
<proteinExistence type="predicted"/>
<evidence type="ECO:0000313" key="5">
    <source>
        <dbReference type="Proteomes" id="UP000290189"/>
    </source>
</evidence>
<organism evidence="2 4">
    <name type="scientific">Plasmodiophora brassicae</name>
    <name type="common">Clubroot disease agent</name>
    <dbReference type="NCBI Taxonomy" id="37360"/>
    <lineage>
        <taxon>Eukaryota</taxon>
        <taxon>Sar</taxon>
        <taxon>Rhizaria</taxon>
        <taxon>Endomyxa</taxon>
        <taxon>Phytomyxea</taxon>
        <taxon>Plasmodiophorida</taxon>
        <taxon>Plasmodiophoridae</taxon>
        <taxon>Plasmodiophora</taxon>
    </lineage>
</organism>
<evidence type="ECO:0000313" key="2">
    <source>
        <dbReference type="EMBL" id="CEP03750.1"/>
    </source>
</evidence>
<protein>
    <submittedName>
        <fullName evidence="2">Uncharacterized protein</fullName>
    </submittedName>
</protein>
<dbReference type="Proteomes" id="UP000039324">
    <property type="component" value="Unassembled WGS sequence"/>
</dbReference>
<keyword evidence="3" id="KW-0496">Mitochondrion</keyword>
<accession>A0A0G4J865</accession>
<name>A0A0G4J865_PLABS</name>
<feature type="signal peptide" evidence="1">
    <location>
        <begin position="1"/>
        <end position="18"/>
    </location>
</feature>
<evidence type="ECO:0000256" key="1">
    <source>
        <dbReference type="SAM" id="SignalP"/>
    </source>
</evidence>
<evidence type="ECO:0000313" key="3">
    <source>
        <dbReference type="EMBL" id="SPQ99707.1"/>
    </source>
</evidence>
<dbReference type="EMBL" id="CDSF01000155">
    <property type="protein sequence ID" value="CEP03750.1"/>
    <property type="molecule type" value="Genomic_DNA"/>
</dbReference>
<dbReference type="AlphaFoldDB" id="A0A0G4J865"/>
<reference evidence="2 4" key="1">
    <citation type="submission" date="2015-02" db="EMBL/GenBank/DDBJ databases">
        <authorList>
            <person name="Chooi Y.-H."/>
        </authorList>
    </citation>
    <scope>NUCLEOTIDE SEQUENCE [LARGE SCALE GENOMIC DNA]</scope>
    <source>
        <strain evidence="2">E3</strain>
    </source>
</reference>
<keyword evidence="1" id="KW-0732">Signal</keyword>